<dbReference type="FunFam" id="1.10.510.10:FF:000235">
    <property type="entry name" value="Serine/threonine-protein kinase ark1"/>
    <property type="match status" value="1"/>
</dbReference>
<feature type="region of interest" description="Disordered" evidence="16">
    <location>
        <begin position="62"/>
        <end position="100"/>
    </location>
</feature>
<dbReference type="PROSITE" id="PS00107">
    <property type="entry name" value="PROTEIN_KINASE_ATP"/>
    <property type="match status" value="1"/>
</dbReference>
<keyword evidence="19" id="KW-1185">Reference proteome</keyword>
<dbReference type="PANTHER" id="PTHR24350">
    <property type="entry name" value="SERINE/THREONINE-PROTEIN KINASE IAL-RELATED"/>
    <property type="match status" value="1"/>
</dbReference>
<evidence type="ECO:0000256" key="14">
    <source>
        <dbReference type="RuleBase" id="RU000304"/>
    </source>
</evidence>
<dbReference type="EMBL" id="JAAMPI010000485">
    <property type="protein sequence ID" value="KAF4631018.1"/>
    <property type="molecule type" value="Genomic_DNA"/>
</dbReference>
<evidence type="ECO:0000256" key="2">
    <source>
        <dbReference type="ARBA" id="ARBA00021157"/>
    </source>
</evidence>
<evidence type="ECO:0000256" key="15">
    <source>
        <dbReference type="RuleBase" id="RU367134"/>
    </source>
</evidence>
<evidence type="ECO:0000256" key="10">
    <source>
        <dbReference type="PIRSR" id="PIRSR630616-1"/>
    </source>
</evidence>
<keyword evidence="3 14" id="KW-0723">Serine/threonine-protein kinase</keyword>
<evidence type="ECO:0000256" key="3">
    <source>
        <dbReference type="ARBA" id="ARBA00022527"/>
    </source>
</evidence>
<dbReference type="EC" id="2.7.11.1" evidence="1 15"/>
<dbReference type="GO" id="GO:0032133">
    <property type="term" value="C:chromosome passenger complex"/>
    <property type="evidence" value="ECO:0007669"/>
    <property type="project" value="UniProtKB-ARBA"/>
</dbReference>
<evidence type="ECO:0000256" key="7">
    <source>
        <dbReference type="ARBA" id="ARBA00022840"/>
    </source>
</evidence>
<feature type="compositionally biased region" description="Polar residues" evidence="16">
    <location>
        <begin position="376"/>
        <end position="393"/>
    </location>
</feature>
<dbReference type="PROSITE" id="PS50011">
    <property type="entry name" value="PROTEIN_KINASE_DOM"/>
    <property type="match status" value="1"/>
</dbReference>
<dbReference type="GO" id="GO:0044779">
    <property type="term" value="P:meiotic spindle checkpoint signaling"/>
    <property type="evidence" value="ECO:0007669"/>
    <property type="project" value="UniProtKB-ARBA"/>
</dbReference>
<evidence type="ECO:0000256" key="16">
    <source>
        <dbReference type="SAM" id="MobiDB-lite"/>
    </source>
</evidence>
<keyword evidence="5 11" id="KW-0547">Nucleotide-binding</keyword>
<dbReference type="Proteomes" id="UP000566819">
    <property type="component" value="Unassembled WGS sequence"/>
</dbReference>
<dbReference type="InterPro" id="IPR011009">
    <property type="entry name" value="Kinase-like_dom_sf"/>
</dbReference>
<dbReference type="GO" id="GO:0000819">
    <property type="term" value="P:sister chromatid segregation"/>
    <property type="evidence" value="ECO:0007669"/>
    <property type="project" value="UniProtKB-ARBA"/>
</dbReference>
<feature type="binding site" evidence="11">
    <location>
        <position position="248"/>
    </location>
    <ligand>
        <name>ATP</name>
        <dbReference type="ChEBI" id="CHEBI:30616"/>
    </ligand>
</feature>
<dbReference type="Pfam" id="PF00069">
    <property type="entry name" value="Pkinase"/>
    <property type="match status" value="1"/>
</dbReference>
<evidence type="ECO:0000256" key="1">
    <source>
        <dbReference type="ARBA" id="ARBA00012513"/>
    </source>
</evidence>
<feature type="binding site" evidence="11 13">
    <location>
        <position position="136"/>
    </location>
    <ligand>
        <name>ATP</name>
        <dbReference type="ChEBI" id="CHEBI:30616"/>
    </ligand>
</feature>
<accession>A0A8H4W1U5</accession>
<name>A0A8H4W1U5_9HELO</name>
<organism evidence="18 19">
    <name type="scientific">Cudoniella acicularis</name>
    <dbReference type="NCBI Taxonomy" id="354080"/>
    <lineage>
        <taxon>Eukaryota</taxon>
        <taxon>Fungi</taxon>
        <taxon>Dikarya</taxon>
        <taxon>Ascomycota</taxon>
        <taxon>Pezizomycotina</taxon>
        <taxon>Leotiomycetes</taxon>
        <taxon>Helotiales</taxon>
        <taxon>Tricladiaceae</taxon>
        <taxon>Cudoniella</taxon>
    </lineage>
</organism>
<dbReference type="GO" id="GO:1902115">
    <property type="term" value="P:regulation of organelle assembly"/>
    <property type="evidence" value="ECO:0007669"/>
    <property type="project" value="UniProtKB-ARBA"/>
</dbReference>
<dbReference type="GO" id="GO:0032465">
    <property type="term" value="P:regulation of cytokinesis"/>
    <property type="evidence" value="ECO:0007669"/>
    <property type="project" value="UniProtKB-ARBA"/>
</dbReference>
<feature type="cross-link" description="Glycyl lysine isopeptide (Lys-Gly) (interchain with G-Cter in SUMO2)" evidence="12">
    <location>
        <position position="232"/>
    </location>
</feature>
<feature type="domain" description="Protein kinase" evidence="17">
    <location>
        <begin position="107"/>
        <end position="356"/>
    </location>
</feature>
<dbReference type="InterPro" id="IPR000719">
    <property type="entry name" value="Prot_kinase_dom"/>
</dbReference>
<protein>
    <recommendedName>
        <fullName evidence="2 15">Aurora kinase</fullName>
        <ecNumber evidence="1 15">2.7.11.1</ecNumber>
    </recommendedName>
</protein>
<dbReference type="GO" id="GO:0072479">
    <property type="term" value="P:response to mitotic cell cycle spindle assembly checkpoint signaling"/>
    <property type="evidence" value="ECO:0007669"/>
    <property type="project" value="UniProtKB-ARBA"/>
</dbReference>
<dbReference type="GO" id="GO:0004674">
    <property type="term" value="F:protein serine/threonine kinase activity"/>
    <property type="evidence" value="ECO:0007669"/>
    <property type="project" value="UniProtKB-KW"/>
</dbReference>
<dbReference type="InterPro" id="IPR030616">
    <property type="entry name" value="Aur-like"/>
</dbReference>
<keyword evidence="7 11" id="KW-0067">ATP-binding</keyword>
<dbReference type="SMART" id="SM00220">
    <property type="entry name" value="S_TKc"/>
    <property type="match status" value="1"/>
</dbReference>
<dbReference type="SUPFAM" id="SSF56112">
    <property type="entry name" value="Protein kinase-like (PK-like)"/>
    <property type="match status" value="1"/>
</dbReference>
<dbReference type="FunFam" id="3.30.200.20:FF:000042">
    <property type="entry name" value="Aurora kinase A"/>
    <property type="match status" value="1"/>
</dbReference>
<evidence type="ECO:0000256" key="13">
    <source>
        <dbReference type="PROSITE-ProRule" id="PRU10141"/>
    </source>
</evidence>
<dbReference type="OrthoDB" id="377346at2759"/>
<reference evidence="18 19" key="1">
    <citation type="submission" date="2020-03" db="EMBL/GenBank/DDBJ databases">
        <title>Draft Genome Sequence of Cudoniella acicularis.</title>
        <authorList>
            <person name="Buettner E."/>
            <person name="Kellner H."/>
        </authorList>
    </citation>
    <scope>NUCLEOTIDE SEQUENCE [LARGE SCALE GENOMIC DNA]</scope>
    <source>
        <strain evidence="18 19">DSM 108380</strain>
    </source>
</reference>
<evidence type="ECO:0000313" key="18">
    <source>
        <dbReference type="EMBL" id="KAF4631018.1"/>
    </source>
</evidence>
<dbReference type="GO" id="GO:0045143">
    <property type="term" value="P:homologous chromosome segregation"/>
    <property type="evidence" value="ECO:0007669"/>
    <property type="project" value="UniProtKB-ARBA"/>
</dbReference>
<evidence type="ECO:0000256" key="8">
    <source>
        <dbReference type="ARBA" id="ARBA00047899"/>
    </source>
</evidence>
<feature type="binding site" evidence="11">
    <location>
        <begin position="234"/>
        <end position="235"/>
    </location>
    <ligand>
        <name>ATP</name>
        <dbReference type="ChEBI" id="CHEBI:30616"/>
    </ligand>
</feature>
<evidence type="ECO:0000259" key="17">
    <source>
        <dbReference type="PROSITE" id="PS50011"/>
    </source>
</evidence>
<dbReference type="PROSITE" id="PS00108">
    <property type="entry name" value="PROTEIN_KINASE_ST"/>
    <property type="match status" value="1"/>
</dbReference>
<dbReference type="GO" id="GO:0090266">
    <property type="term" value="P:regulation of mitotic cell cycle spindle assembly checkpoint"/>
    <property type="evidence" value="ECO:0007669"/>
    <property type="project" value="UniProtKB-ARBA"/>
</dbReference>
<feature type="active site" description="Proton acceptor" evidence="10">
    <location>
        <position position="230"/>
    </location>
</feature>
<comment type="caution">
    <text evidence="18">The sequence shown here is derived from an EMBL/GenBank/DDBJ whole genome shotgun (WGS) entry which is preliminary data.</text>
</comment>
<proteinExistence type="inferred from homology"/>
<comment type="catalytic activity">
    <reaction evidence="9 15">
        <text>L-seryl-[protein] + ATP = O-phospho-L-seryl-[protein] + ADP + H(+)</text>
        <dbReference type="Rhea" id="RHEA:17989"/>
        <dbReference type="Rhea" id="RHEA-COMP:9863"/>
        <dbReference type="Rhea" id="RHEA-COMP:11604"/>
        <dbReference type="ChEBI" id="CHEBI:15378"/>
        <dbReference type="ChEBI" id="CHEBI:29999"/>
        <dbReference type="ChEBI" id="CHEBI:30616"/>
        <dbReference type="ChEBI" id="CHEBI:83421"/>
        <dbReference type="ChEBI" id="CHEBI:456216"/>
        <dbReference type="EC" id="2.7.11.1"/>
    </reaction>
</comment>
<evidence type="ECO:0000313" key="19">
    <source>
        <dbReference type="Proteomes" id="UP000566819"/>
    </source>
</evidence>
<dbReference type="AlphaFoldDB" id="A0A8H4W1U5"/>
<dbReference type="Gene3D" id="1.10.510.10">
    <property type="entry name" value="Transferase(Phosphotransferase) domain 1"/>
    <property type="match status" value="1"/>
</dbReference>
<comment type="catalytic activity">
    <reaction evidence="8 15">
        <text>L-threonyl-[protein] + ATP = O-phospho-L-threonyl-[protein] + ADP + H(+)</text>
        <dbReference type="Rhea" id="RHEA:46608"/>
        <dbReference type="Rhea" id="RHEA-COMP:11060"/>
        <dbReference type="Rhea" id="RHEA-COMP:11605"/>
        <dbReference type="ChEBI" id="CHEBI:15378"/>
        <dbReference type="ChEBI" id="CHEBI:30013"/>
        <dbReference type="ChEBI" id="CHEBI:30616"/>
        <dbReference type="ChEBI" id="CHEBI:61977"/>
        <dbReference type="ChEBI" id="CHEBI:456216"/>
        <dbReference type="EC" id="2.7.11.1"/>
    </reaction>
</comment>
<dbReference type="GO" id="GO:0008608">
    <property type="term" value="P:attachment of spindle microtubules to kinetochore"/>
    <property type="evidence" value="ECO:0007669"/>
    <property type="project" value="UniProtKB-ARBA"/>
</dbReference>
<evidence type="ECO:0000256" key="9">
    <source>
        <dbReference type="ARBA" id="ARBA00048679"/>
    </source>
</evidence>
<dbReference type="InterPro" id="IPR008271">
    <property type="entry name" value="Ser/Thr_kinase_AS"/>
</dbReference>
<keyword evidence="4 15" id="KW-0808">Transferase</keyword>
<dbReference type="GO" id="GO:0000776">
    <property type="term" value="C:kinetochore"/>
    <property type="evidence" value="ECO:0007669"/>
    <property type="project" value="UniProtKB-ARBA"/>
</dbReference>
<dbReference type="CDD" id="cd14007">
    <property type="entry name" value="STKc_Aurora"/>
    <property type="match status" value="1"/>
</dbReference>
<evidence type="ECO:0000256" key="6">
    <source>
        <dbReference type="ARBA" id="ARBA00022777"/>
    </source>
</evidence>
<dbReference type="InterPro" id="IPR017441">
    <property type="entry name" value="Protein_kinase_ATP_BS"/>
</dbReference>
<dbReference type="GO" id="GO:0005524">
    <property type="term" value="F:ATP binding"/>
    <property type="evidence" value="ECO:0007669"/>
    <property type="project" value="UniProtKB-UniRule"/>
</dbReference>
<dbReference type="GO" id="GO:0051233">
    <property type="term" value="C:spindle midzone"/>
    <property type="evidence" value="ECO:0007669"/>
    <property type="project" value="UniProtKB-ARBA"/>
</dbReference>
<evidence type="ECO:0000256" key="12">
    <source>
        <dbReference type="PIRSR" id="PIRSR630616-3"/>
    </source>
</evidence>
<gene>
    <name evidence="18" type="ORF">G7Y89_g7112</name>
</gene>
<comment type="similarity">
    <text evidence="15">Belongs to the protein kinase superfamily. Ser/Thr protein kinase family. Aurora subfamily.</text>
</comment>
<evidence type="ECO:0000256" key="11">
    <source>
        <dbReference type="PIRSR" id="PIRSR630616-2"/>
    </source>
</evidence>
<evidence type="ECO:0000256" key="5">
    <source>
        <dbReference type="ARBA" id="ARBA00022741"/>
    </source>
</evidence>
<feature type="binding site" evidence="11">
    <location>
        <position position="117"/>
    </location>
    <ligand>
        <name>ATP</name>
        <dbReference type="ChEBI" id="CHEBI:30616"/>
    </ligand>
</feature>
<feature type="region of interest" description="Disordered" evidence="16">
    <location>
        <begin position="368"/>
        <end position="393"/>
    </location>
</feature>
<sequence length="393" mass="44676">MISRTLETRFESLSVNDNKNDPSDGKTTYLKSKTIASLSTQLSQSSNQSNYLLKVALENNSNSPLRKPAADSARSKGSEESADASKNSYPTSKAPPATPKQFHLGMFEIGRPLGKGKFGRVYLARERKSGFVCALKVLYKNEIRKGGVETQVRREIEIQSNLRHPNILQLYGHFHDSKRIFLILEFAGKGELYKHLTREERFPEWKAAQYIAQMAQALQFCHKKHVIHRDIKPENILVGTHGELKIADFGWSVHTPSNRRQTMCGTLDYLPPEIVRQQWYSAKVDLWSLGVLMYEFLVGRAPFEDSVVLTHRRIVRCEYDVPNFVSREAKDLIAKLLVVSPEMRISLEELQEHPWIVKYCIDGERASMRKSKKTSGKCSSDSPSNQMISGVSE</sequence>
<feature type="binding site" evidence="11">
    <location>
        <begin position="185"/>
        <end position="187"/>
    </location>
    <ligand>
        <name>ATP</name>
        <dbReference type="ChEBI" id="CHEBI:30616"/>
    </ligand>
</feature>
<keyword evidence="6 15" id="KW-0418">Kinase</keyword>
<evidence type="ECO:0000256" key="4">
    <source>
        <dbReference type="ARBA" id="ARBA00022679"/>
    </source>
</evidence>